<keyword evidence="3" id="KW-1185">Reference proteome</keyword>
<evidence type="ECO:0000313" key="3">
    <source>
        <dbReference type="Proteomes" id="UP001152747"/>
    </source>
</evidence>
<keyword evidence="1" id="KW-0812">Transmembrane</keyword>
<dbReference type="Pfam" id="PF10325">
    <property type="entry name" value="7TM_GPCR_Srz"/>
    <property type="match status" value="1"/>
</dbReference>
<organism evidence="2 3">
    <name type="scientific">Caenorhabditis angaria</name>
    <dbReference type="NCBI Taxonomy" id="860376"/>
    <lineage>
        <taxon>Eukaryota</taxon>
        <taxon>Metazoa</taxon>
        <taxon>Ecdysozoa</taxon>
        <taxon>Nematoda</taxon>
        <taxon>Chromadorea</taxon>
        <taxon>Rhabditida</taxon>
        <taxon>Rhabditina</taxon>
        <taxon>Rhabditomorpha</taxon>
        <taxon>Rhabditoidea</taxon>
        <taxon>Rhabditidae</taxon>
        <taxon>Peloderinae</taxon>
        <taxon>Caenorhabditis</taxon>
    </lineage>
</organism>
<reference evidence="2" key="1">
    <citation type="submission" date="2022-11" db="EMBL/GenBank/DDBJ databases">
        <authorList>
            <person name="Kikuchi T."/>
        </authorList>
    </citation>
    <scope>NUCLEOTIDE SEQUENCE</scope>
    <source>
        <strain evidence="2">PS1010</strain>
    </source>
</reference>
<feature type="transmembrane region" description="Helical" evidence="1">
    <location>
        <begin position="33"/>
        <end position="52"/>
    </location>
</feature>
<dbReference type="PANTHER" id="PTHR31720">
    <property type="entry name" value="SERPENTINE RECEPTOR, CLASS Z-RELATED"/>
    <property type="match status" value="1"/>
</dbReference>
<feature type="transmembrane region" description="Helical" evidence="1">
    <location>
        <begin position="72"/>
        <end position="95"/>
    </location>
</feature>
<evidence type="ECO:0008006" key="4">
    <source>
        <dbReference type="Google" id="ProtNLM"/>
    </source>
</evidence>
<dbReference type="AlphaFoldDB" id="A0A9P1ISS5"/>
<gene>
    <name evidence="2" type="ORF">CAMP_LOCUS13123</name>
</gene>
<comment type="caution">
    <text evidence="2">The sequence shown here is derived from an EMBL/GenBank/DDBJ whole genome shotgun (WGS) entry which is preliminary data.</text>
</comment>
<protein>
    <recommendedName>
        <fullName evidence="4">Serpentine receptor class gamma</fullName>
    </recommendedName>
</protein>
<sequence length="144" mass="16499">MFSSIFYISILISVRKLTNLTSRVTITQAEKSIIYQTLILLIVKSISIPTLLISSELFVEIDFDLNLVLNKIYYPLFFIDVLTTPIIFQITYIFCNKTNLENLLKLNFRKLKTWLIICCGASSNSIDYQIELPNLSSDLSLSTT</sequence>
<dbReference type="InterPro" id="IPR018817">
    <property type="entry name" value="7TM_GPCR_serpentine_rcpt_Srz"/>
</dbReference>
<evidence type="ECO:0000256" key="1">
    <source>
        <dbReference type="SAM" id="Phobius"/>
    </source>
</evidence>
<dbReference type="EMBL" id="CANHGI010000005">
    <property type="protein sequence ID" value="CAI5450486.1"/>
    <property type="molecule type" value="Genomic_DNA"/>
</dbReference>
<accession>A0A9P1ISS5</accession>
<name>A0A9P1ISS5_9PELO</name>
<proteinExistence type="predicted"/>
<dbReference type="Proteomes" id="UP001152747">
    <property type="component" value="Unassembled WGS sequence"/>
</dbReference>
<keyword evidence="1" id="KW-1133">Transmembrane helix</keyword>
<evidence type="ECO:0000313" key="2">
    <source>
        <dbReference type="EMBL" id="CAI5450486.1"/>
    </source>
</evidence>
<dbReference type="PANTHER" id="PTHR31720:SF4">
    <property type="entry name" value="SERPENTINE RECEPTOR, CLASS Z"/>
    <property type="match status" value="1"/>
</dbReference>
<keyword evidence="1" id="KW-0472">Membrane</keyword>